<dbReference type="InterPro" id="IPR011853">
    <property type="entry name" value="TRAP_DctM-Dct_fused"/>
</dbReference>
<organism evidence="4 5">
    <name type="scientific">[Clostridium] aminophilum</name>
    <dbReference type="NCBI Taxonomy" id="1526"/>
    <lineage>
        <taxon>Bacteria</taxon>
        <taxon>Bacillati</taxon>
        <taxon>Bacillota</taxon>
        <taxon>Clostridia</taxon>
        <taxon>Lachnospirales</taxon>
        <taxon>Lachnospiraceae</taxon>
    </lineage>
</organism>
<dbReference type="InterPro" id="IPR010656">
    <property type="entry name" value="DctM"/>
</dbReference>
<feature type="transmembrane region" description="Helical" evidence="2">
    <location>
        <begin position="446"/>
        <end position="471"/>
    </location>
</feature>
<evidence type="ECO:0000259" key="3">
    <source>
        <dbReference type="Pfam" id="PF06808"/>
    </source>
</evidence>
<feature type="transmembrane region" description="Helical" evidence="2">
    <location>
        <begin position="603"/>
        <end position="623"/>
    </location>
</feature>
<feature type="transmembrane region" description="Helical" evidence="2">
    <location>
        <begin position="134"/>
        <end position="155"/>
    </location>
</feature>
<reference evidence="4 5" key="1">
    <citation type="submission" date="2016-10" db="EMBL/GenBank/DDBJ databases">
        <authorList>
            <person name="de Groot N.N."/>
        </authorList>
    </citation>
    <scope>NUCLEOTIDE SEQUENCE [LARGE SCALE GENOMIC DNA]</scope>
    <source>
        <strain evidence="4 5">F</strain>
    </source>
</reference>
<dbReference type="Proteomes" id="UP000214760">
    <property type="component" value="Unassembled WGS sequence"/>
</dbReference>
<feature type="transmembrane region" description="Helical" evidence="2">
    <location>
        <begin position="162"/>
        <end position="180"/>
    </location>
</feature>
<gene>
    <name evidence="4" type="ORF">SAMN02910262_01407</name>
</gene>
<keyword evidence="2" id="KW-0812">Transmembrane</keyword>
<dbReference type="NCBIfam" id="TIGR02123">
    <property type="entry name" value="TRAP_fused"/>
    <property type="match status" value="1"/>
</dbReference>
<evidence type="ECO:0000313" key="4">
    <source>
        <dbReference type="EMBL" id="SFR76901.1"/>
    </source>
</evidence>
<dbReference type="PANTHER" id="PTHR43849:SF2">
    <property type="entry name" value="BLL3936 PROTEIN"/>
    <property type="match status" value="1"/>
</dbReference>
<dbReference type="AlphaFoldDB" id="A0A1I6JD62"/>
<keyword evidence="2" id="KW-1133">Transmembrane helix</keyword>
<feature type="domain" description="TRAP C4-dicarboxylate transport system permease DctM subunit" evidence="3">
    <location>
        <begin position="151"/>
        <end position="593"/>
    </location>
</feature>
<feature type="transmembrane region" description="Helical" evidence="2">
    <location>
        <begin position="477"/>
        <end position="503"/>
    </location>
</feature>
<evidence type="ECO:0000256" key="2">
    <source>
        <dbReference type="SAM" id="Phobius"/>
    </source>
</evidence>
<feature type="transmembrane region" description="Helical" evidence="2">
    <location>
        <begin position="265"/>
        <end position="292"/>
    </location>
</feature>
<name>A0A1I6JD62_9FIRM</name>
<feature type="transmembrane region" description="Helical" evidence="2">
    <location>
        <begin position="635"/>
        <end position="661"/>
    </location>
</feature>
<dbReference type="PANTHER" id="PTHR43849">
    <property type="entry name" value="BLL3936 PROTEIN"/>
    <property type="match status" value="1"/>
</dbReference>
<evidence type="ECO:0000256" key="1">
    <source>
        <dbReference type="SAM" id="MobiDB-lite"/>
    </source>
</evidence>
<proteinExistence type="predicted"/>
<dbReference type="EMBL" id="FOZC01000007">
    <property type="protein sequence ID" value="SFR76901.1"/>
    <property type="molecule type" value="Genomic_DNA"/>
</dbReference>
<accession>A0A1I6JD62</accession>
<feature type="transmembrane region" description="Helical" evidence="2">
    <location>
        <begin position="515"/>
        <end position="539"/>
    </location>
</feature>
<keyword evidence="2" id="KW-0472">Membrane</keyword>
<feature type="transmembrane region" description="Helical" evidence="2">
    <location>
        <begin position="79"/>
        <end position="97"/>
    </location>
</feature>
<feature type="transmembrane region" description="Helical" evidence="2">
    <location>
        <begin position="341"/>
        <end position="362"/>
    </location>
</feature>
<evidence type="ECO:0000313" key="5">
    <source>
        <dbReference type="Proteomes" id="UP000214760"/>
    </source>
</evidence>
<feature type="transmembrane region" description="Helical" evidence="2">
    <location>
        <begin position="304"/>
        <end position="329"/>
    </location>
</feature>
<protein>
    <submittedName>
        <fullName evidence="4">TRAP transporter, 4TM/12TM fusion protein</fullName>
    </submittedName>
</protein>
<feature type="transmembrane region" description="Helical" evidence="2">
    <location>
        <begin position="54"/>
        <end position="73"/>
    </location>
</feature>
<feature type="region of interest" description="Disordered" evidence="1">
    <location>
        <begin position="1"/>
        <end position="26"/>
    </location>
</feature>
<dbReference type="Pfam" id="PF06808">
    <property type="entry name" value="DctM"/>
    <property type="match status" value="1"/>
</dbReference>
<feature type="transmembrane region" description="Helical" evidence="2">
    <location>
        <begin position="109"/>
        <end position="128"/>
    </location>
</feature>
<sequence length="676" mass="72134">MKEGKGLSDNKMSANQTADGAAETAPAVNEQELLEKFDKESKTRTFVSPVMDKLFKIVCMVITIYHLVFAAGLYTPETLRHRAIHVAMMLVLSFAMYPATKKASRKKIAWYDWILIALSIVTAVYMYVNYKAIVNRAGVVNPTDVMIGAILTVLVLEATRRVCGLALPILSLIFVFYALMGRRAGMIPVNVPGIFLHRGYTLPKIFSNFYTNTEGIFGSSVNVASTYIFLFICFGEFMNKCGMGKFFNDIATALAGWSKGGPAKVAIIASGLLGMINGAAVAVVVTTGSFTIPLMKREGYDKEFSGAVVATGSVGGQLMPPVMGAAAFIMAETLGIQYSSLLISAAIPAVIYYMGILFQIQMRADKLKMKPTPKEELPKISEVMKESGHLAIPIIFLVYMLFFSGKTVIMAAFYSIICTIVVAQLRKNTRMSLNDILGALQKSATSTVSVAIACACVGCIVGVCSITGFALNLANAIVMIGGKSLLFTLVFSMITCMILGMGLPSIPSYIITSTVAAPALVQLGIPAIAAHMFCFYFAMFANLTPPVALASFAAAGISGGDPMKTGWASVKLALAGFILPYMFVYNTELLLLDTPIATGLRVAITAIIGVFLISVAVEGFLYANVNVVLRAAALVGAYLLIDSGMVTDLIGVAIAVVLFVVQKGIQKKNGITPTAA</sequence>
<feature type="transmembrane region" description="Helical" evidence="2">
    <location>
        <begin position="572"/>
        <end position="591"/>
    </location>
</feature>